<comment type="caution">
    <text evidence="2">The sequence shown here is derived from an EMBL/GenBank/DDBJ whole genome shotgun (WGS) entry which is preliminary data.</text>
</comment>
<protein>
    <submittedName>
        <fullName evidence="2">Uncharacterized protein</fullName>
    </submittedName>
</protein>
<name>A0AAV3QLQ0_LITER</name>
<dbReference type="AlphaFoldDB" id="A0AAV3QLQ0"/>
<reference evidence="2 3" key="1">
    <citation type="submission" date="2024-01" db="EMBL/GenBank/DDBJ databases">
        <title>The complete chloroplast genome sequence of Lithospermum erythrorhizon: insights into the phylogenetic relationship among Boraginaceae species and the maternal lineages of purple gromwells.</title>
        <authorList>
            <person name="Okada T."/>
            <person name="Watanabe K."/>
        </authorList>
    </citation>
    <scope>NUCLEOTIDE SEQUENCE [LARGE SCALE GENOMIC DNA]</scope>
</reference>
<keyword evidence="3" id="KW-1185">Reference proteome</keyword>
<dbReference type="EMBL" id="BAABME010005102">
    <property type="protein sequence ID" value="GAA0164603.1"/>
    <property type="molecule type" value="Genomic_DNA"/>
</dbReference>
<feature type="compositionally biased region" description="Polar residues" evidence="1">
    <location>
        <begin position="118"/>
        <end position="128"/>
    </location>
</feature>
<feature type="region of interest" description="Disordered" evidence="1">
    <location>
        <begin position="118"/>
        <end position="149"/>
    </location>
</feature>
<accession>A0AAV3QLQ0</accession>
<gene>
    <name evidence="2" type="ORF">LIER_20197</name>
</gene>
<evidence type="ECO:0000313" key="2">
    <source>
        <dbReference type="EMBL" id="GAA0164603.1"/>
    </source>
</evidence>
<proteinExistence type="predicted"/>
<sequence>MQFNQMKKIIGAKGRVDRKPKPGRDGFIYNLGYLLSQKDCPLSPSLFEALPQKDCPLSPLNLPLLQAMAGDGILRDTPSPSSTREPSPVREKANDEIFCEIDSYPANPLVCMTTATGQDLPASSSNQAVEPPTEGVVSQSMGDQGEDSDDLLSYLVNSLPVSFTDSQL</sequence>
<organism evidence="2 3">
    <name type="scientific">Lithospermum erythrorhizon</name>
    <name type="common">Purple gromwell</name>
    <name type="synonym">Lithospermum officinale var. erythrorhizon</name>
    <dbReference type="NCBI Taxonomy" id="34254"/>
    <lineage>
        <taxon>Eukaryota</taxon>
        <taxon>Viridiplantae</taxon>
        <taxon>Streptophyta</taxon>
        <taxon>Embryophyta</taxon>
        <taxon>Tracheophyta</taxon>
        <taxon>Spermatophyta</taxon>
        <taxon>Magnoliopsida</taxon>
        <taxon>eudicotyledons</taxon>
        <taxon>Gunneridae</taxon>
        <taxon>Pentapetalae</taxon>
        <taxon>asterids</taxon>
        <taxon>lamiids</taxon>
        <taxon>Boraginales</taxon>
        <taxon>Boraginaceae</taxon>
        <taxon>Boraginoideae</taxon>
        <taxon>Lithospermeae</taxon>
        <taxon>Lithospermum</taxon>
    </lineage>
</organism>
<dbReference type="Proteomes" id="UP001454036">
    <property type="component" value="Unassembled WGS sequence"/>
</dbReference>
<feature type="region of interest" description="Disordered" evidence="1">
    <location>
        <begin position="71"/>
        <end position="91"/>
    </location>
</feature>
<evidence type="ECO:0000256" key="1">
    <source>
        <dbReference type="SAM" id="MobiDB-lite"/>
    </source>
</evidence>
<evidence type="ECO:0000313" key="3">
    <source>
        <dbReference type="Proteomes" id="UP001454036"/>
    </source>
</evidence>
<feature type="compositionally biased region" description="Low complexity" evidence="1">
    <location>
        <begin position="77"/>
        <end position="86"/>
    </location>
</feature>